<dbReference type="CDD" id="cd24082">
    <property type="entry name" value="ASKHA_NBD_GspK-like"/>
    <property type="match status" value="1"/>
</dbReference>
<gene>
    <name evidence="2" type="ORF">XM47_13975</name>
</gene>
<dbReference type="Gene3D" id="3.30.420.40">
    <property type="match status" value="2"/>
</dbReference>
<dbReference type="Pfam" id="PF01869">
    <property type="entry name" value="BcrAD_BadFG"/>
    <property type="match status" value="1"/>
</dbReference>
<dbReference type="PANTHER" id="PTHR43190">
    <property type="entry name" value="N-ACETYL-D-GLUCOSAMINE KINASE"/>
    <property type="match status" value="1"/>
</dbReference>
<dbReference type="InterPro" id="IPR002731">
    <property type="entry name" value="ATPase_BadF"/>
</dbReference>
<organism evidence="2 3">
    <name type="scientific">Catenovulum maritimum</name>
    <dbReference type="NCBI Taxonomy" id="1513271"/>
    <lineage>
        <taxon>Bacteria</taxon>
        <taxon>Pseudomonadati</taxon>
        <taxon>Pseudomonadota</taxon>
        <taxon>Gammaproteobacteria</taxon>
        <taxon>Alteromonadales</taxon>
        <taxon>Alteromonadaceae</taxon>
        <taxon>Catenovulum</taxon>
    </lineage>
</organism>
<dbReference type="AlphaFoldDB" id="A0A0J8JJF9"/>
<dbReference type="STRING" id="1513271.XM47_13975"/>
<accession>A0A0J8JJF9</accession>
<dbReference type="PANTHER" id="PTHR43190:SF3">
    <property type="entry name" value="N-ACETYL-D-GLUCOSAMINE KINASE"/>
    <property type="match status" value="1"/>
</dbReference>
<comment type="caution">
    <text evidence="2">The sequence shown here is derived from an EMBL/GenBank/DDBJ whole genome shotgun (WGS) entry which is preliminary data.</text>
</comment>
<evidence type="ECO:0000313" key="2">
    <source>
        <dbReference type="EMBL" id="KMT64556.1"/>
    </source>
</evidence>
<feature type="domain" description="ATPase BadF/BadG/BcrA/BcrD type" evidence="1">
    <location>
        <begin position="8"/>
        <end position="277"/>
    </location>
</feature>
<protein>
    <recommendedName>
        <fullName evidence="1">ATPase BadF/BadG/BcrA/BcrD type domain-containing protein</fullName>
    </recommendedName>
</protein>
<name>A0A0J8JJF9_9ALTE</name>
<evidence type="ECO:0000259" key="1">
    <source>
        <dbReference type="Pfam" id="PF01869"/>
    </source>
</evidence>
<dbReference type="RefSeq" id="WP_048693719.1">
    <property type="nucleotide sequence ID" value="NZ_KQ130496.1"/>
</dbReference>
<reference evidence="2 3" key="1">
    <citation type="submission" date="2015-04" db="EMBL/GenBank/DDBJ databases">
        <title>Draft Genome Sequence of the Novel Agar-Digesting Marine Bacterium Q1.</title>
        <authorList>
            <person name="Li Y."/>
            <person name="Li D."/>
            <person name="Chen G."/>
            <person name="Du Z."/>
        </authorList>
    </citation>
    <scope>NUCLEOTIDE SEQUENCE [LARGE SCALE GENOMIC DNA]</scope>
    <source>
        <strain evidence="2 3">Q1</strain>
    </source>
</reference>
<dbReference type="SUPFAM" id="SSF53067">
    <property type="entry name" value="Actin-like ATPase domain"/>
    <property type="match status" value="2"/>
</dbReference>
<dbReference type="Proteomes" id="UP000037600">
    <property type="component" value="Unassembled WGS sequence"/>
</dbReference>
<dbReference type="EMBL" id="LAZL01000023">
    <property type="protein sequence ID" value="KMT64556.1"/>
    <property type="molecule type" value="Genomic_DNA"/>
</dbReference>
<dbReference type="InterPro" id="IPR052519">
    <property type="entry name" value="Euk-type_GlcNAc_Kinase"/>
</dbReference>
<dbReference type="InterPro" id="IPR043129">
    <property type="entry name" value="ATPase_NBD"/>
</dbReference>
<proteinExistence type="predicted"/>
<evidence type="ECO:0000313" key="3">
    <source>
        <dbReference type="Proteomes" id="UP000037600"/>
    </source>
</evidence>
<keyword evidence="3" id="KW-1185">Reference proteome</keyword>
<sequence length="301" mass="32627">MPNYFIALDGGGSKTHAVLFNQEHKELVQFIGKGTNFATDFEQAISNLQATVDGLLKTANIKKIQRSDCHLLGGFAGVNVPAVADRLRIWQHDFKQFDFTTDLHLSVYAASDSQYGSAIITGTGSCALAITPETEIMLGGHGLLLGDQASGAWIGKRLVEHSLLALDGFESMSNIVNQVMQASQCQTATELCQYWLKAAPAEYAKLTPYFFESIAHSDPISLKILDQAIAYLSQLISRLSDLSSNPIYLMGGIASKLAKHLPSESQSQVIVNNIAPVYGAFQLLNTKPIQTNNKSLTSGVF</sequence>